<evidence type="ECO:0000313" key="3">
    <source>
        <dbReference type="EMBL" id="OMI39000.1"/>
    </source>
</evidence>
<evidence type="ECO:0000259" key="2">
    <source>
        <dbReference type="PROSITE" id="PS50943"/>
    </source>
</evidence>
<name>A0A1R1SL51_9ACTN</name>
<dbReference type="EMBL" id="ASQP01000189">
    <property type="protein sequence ID" value="OMI39000.1"/>
    <property type="molecule type" value="Genomic_DNA"/>
</dbReference>
<feature type="compositionally biased region" description="Basic and acidic residues" evidence="1">
    <location>
        <begin position="7"/>
        <end position="19"/>
    </location>
</feature>
<dbReference type="InterPro" id="IPR001387">
    <property type="entry name" value="Cro/C1-type_HTH"/>
</dbReference>
<protein>
    <submittedName>
        <fullName evidence="3">Putative transcriptional regulator</fullName>
    </submittedName>
</protein>
<dbReference type="Pfam" id="PF13744">
    <property type="entry name" value="HTH_37"/>
    <property type="match status" value="1"/>
</dbReference>
<sequence length="112" mass="12378">MSTVSWEEAKRRARERREAAGLPTRSAEEKQAAMDRLTAEVRAHKLAEVRREQALTQRQVAASMGVSAPRVSAIEHGELDRAELATIRSYVEALGGRLRVVADFGDAEYTVA</sequence>
<comment type="caution">
    <text evidence="3">The sequence shown here is derived from an EMBL/GenBank/DDBJ whole genome shotgun (WGS) entry which is preliminary data.</text>
</comment>
<keyword evidence="4" id="KW-1185">Reference proteome</keyword>
<dbReference type="PROSITE" id="PS50943">
    <property type="entry name" value="HTH_CROC1"/>
    <property type="match status" value="1"/>
</dbReference>
<dbReference type="SMART" id="SM00530">
    <property type="entry name" value="HTH_XRE"/>
    <property type="match status" value="1"/>
</dbReference>
<dbReference type="AlphaFoldDB" id="A0A1R1SL51"/>
<gene>
    <name evidence="3" type="ORF">SPAR_13300</name>
</gene>
<dbReference type="GeneID" id="96743906"/>
<reference evidence="3 4" key="1">
    <citation type="submission" date="2013-05" db="EMBL/GenBank/DDBJ databases">
        <title>Genome sequence of Streptomyces sparsogenes DSM 40356.</title>
        <authorList>
            <person name="Coyne S."/>
            <person name="Seebeck F.P."/>
        </authorList>
    </citation>
    <scope>NUCLEOTIDE SEQUENCE [LARGE SCALE GENOMIC DNA]</scope>
    <source>
        <strain evidence="3 4">DSM 40356</strain>
    </source>
</reference>
<dbReference type="SUPFAM" id="SSF47413">
    <property type="entry name" value="lambda repressor-like DNA-binding domains"/>
    <property type="match status" value="1"/>
</dbReference>
<dbReference type="InterPro" id="IPR010982">
    <property type="entry name" value="Lambda_DNA-bd_dom_sf"/>
</dbReference>
<dbReference type="Proteomes" id="UP000186168">
    <property type="component" value="Unassembled WGS sequence"/>
</dbReference>
<dbReference type="InterPro" id="IPR039554">
    <property type="entry name" value="HigA2-like_HTH"/>
</dbReference>
<organism evidence="3 4">
    <name type="scientific">Streptomyces sparsogenes DSM 40356</name>
    <dbReference type="NCBI Taxonomy" id="1331668"/>
    <lineage>
        <taxon>Bacteria</taxon>
        <taxon>Bacillati</taxon>
        <taxon>Actinomycetota</taxon>
        <taxon>Actinomycetes</taxon>
        <taxon>Kitasatosporales</taxon>
        <taxon>Streptomycetaceae</taxon>
        <taxon>Streptomyces</taxon>
    </lineage>
</organism>
<evidence type="ECO:0000256" key="1">
    <source>
        <dbReference type="SAM" id="MobiDB-lite"/>
    </source>
</evidence>
<dbReference type="Gene3D" id="1.10.260.40">
    <property type="entry name" value="lambda repressor-like DNA-binding domains"/>
    <property type="match status" value="1"/>
</dbReference>
<proteinExistence type="predicted"/>
<dbReference type="STRING" id="67365.GCA_001704635_06358"/>
<accession>A0A1R1SL51</accession>
<feature type="region of interest" description="Disordered" evidence="1">
    <location>
        <begin position="1"/>
        <end position="31"/>
    </location>
</feature>
<dbReference type="RefSeq" id="WP_065962300.1">
    <property type="nucleotide sequence ID" value="NZ_ASQP01000189.1"/>
</dbReference>
<dbReference type="CDD" id="cd00093">
    <property type="entry name" value="HTH_XRE"/>
    <property type="match status" value="1"/>
</dbReference>
<dbReference type="GO" id="GO:0003677">
    <property type="term" value="F:DNA binding"/>
    <property type="evidence" value="ECO:0007669"/>
    <property type="project" value="InterPro"/>
</dbReference>
<feature type="domain" description="HTH cro/C1-type" evidence="2">
    <location>
        <begin position="46"/>
        <end position="101"/>
    </location>
</feature>
<evidence type="ECO:0000313" key="4">
    <source>
        <dbReference type="Proteomes" id="UP000186168"/>
    </source>
</evidence>